<dbReference type="SUPFAM" id="SSF55874">
    <property type="entry name" value="ATPase domain of HSP90 chaperone/DNA topoisomerase II/histidine kinase"/>
    <property type="match status" value="1"/>
</dbReference>
<dbReference type="InterPro" id="IPR011990">
    <property type="entry name" value="TPR-like_helical_dom_sf"/>
</dbReference>
<evidence type="ECO:0000313" key="5">
    <source>
        <dbReference type="EMBL" id="PRX53947.1"/>
    </source>
</evidence>
<dbReference type="AlphaFoldDB" id="A0A2T0M8T5"/>
<evidence type="ECO:0000256" key="3">
    <source>
        <dbReference type="SAM" id="SignalP"/>
    </source>
</evidence>
<dbReference type="Pfam" id="PF13424">
    <property type="entry name" value="TPR_12"/>
    <property type="match status" value="1"/>
</dbReference>
<evidence type="ECO:0000259" key="4">
    <source>
        <dbReference type="Pfam" id="PF06580"/>
    </source>
</evidence>
<protein>
    <submittedName>
        <fullName evidence="5">Tetratricopeptide repeat protein</fullName>
    </submittedName>
</protein>
<feature type="repeat" description="TPR" evidence="1">
    <location>
        <begin position="84"/>
        <end position="117"/>
    </location>
</feature>
<keyword evidence="6" id="KW-1185">Reference proteome</keyword>
<keyword evidence="2" id="KW-0812">Transmembrane</keyword>
<dbReference type="Gene3D" id="1.25.40.10">
    <property type="entry name" value="Tetratricopeptide repeat domain"/>
    <property type="match status" value="2"/>
</dbReference>
<dbReference type="InterPro" id="IPR036890">
    <property type="entry name" value="HATPase_C_sf"/>
</dbReference>
<dbReference type="PANTHER" id="PTHR34220:SF7">
    <property type="entry name" value="SENSOR HISTIDINE KINASE YPDA"/>
    <property type="match status" value="1"/>
</dbReference>
<keyword evidence="1" id="KW-0802">TPR repeat</keyword>
<feature type="repeat" description="TPR" evidence="1">
    <location>
        <begin position="164"/>
        <end position="197"/>
    </location>
</feature>
<feature type="chain" id="PRO_5015690228" evidence="3">
    <location>
        <begin position="24"/>
        <end position="597"/>
    </location>
</feature>
<keyword evidence="2" id="KW-0472">Membrane</keyword>
<dbReference type="GO" id="GO:0016020">
    <property type="term" value="C:membrane"/>
    <property type="evidence" value="ECO:0007669"/>
    <property type="project" value="InterPro"/>
</dbReference>
<evidence type="ECO:0000313" key="6">
    <source>
        <dbReference type="Proteomes" id="UP000237640"/>
    </source>
</evidence>
<feature type="signal peptide" evidence="3">
    <location>
        <begin position="1"/>
        <end position="23"/>
    </location>
</feature>
<dbReference type="Gene3D" id="3.30.565.10">
    <property type="entry name" value="Histidine kinase-like ATPase, C-terminal domain"/>
    <property type="match status" value="1"/>
</dbReference>
<dbReference type="InterPro" id="IPR019734">
    <property type="entry name" value="TPR_rpt"/>
</dbReference>
<dbReference type="Proteomes" id="UP000237640">
    <property type="component" value="Unassembled WGS sequence"/>
</dbReference>
<comment type="caution">
    <text evidence="5">The sequence shown here is derived from an EMBL/GenBank/DDBJ whole genome shotgun (WGS) entry which is preliminary data.</text>
</comment>
<dbReference type="GO" id="GO:0000155">
    <property type="term" value="F:phosphorelay sensor kinase activity"/>
    <property type="evidence" value="ECO:0007669"/>
    <property type="project" value="InterPro"/>
</dbReference>
<name>A0A2T0M8T5_9FLAO</name>
<evidence type="ECO:0000256" key="2">
    <source>
        <dbReference type="SAM" id="Phobius"/>
    </source>
</evidence>
<dbReference type="SMART" id="SM00028">
    <property type="entry name" value="TPR"/>
    <property type="match status" value="6"/>
</dbReference>
<dbReference type="Pfam" id="PF06580">
    <property type="entry name" value="His_kinase"/>
    <property type="match status" value="1"/>
</dbReference>
<evidence type="ECO:0000256" key="1">
    <source>
        <dbReference type="PROSITE-ProRule" id="PRU00339"/>
    </source>
</evidence>
<proteinExistence type="predicted"/>
<dbReference type="SUPFAM" id="SSF48452">
    <property type="entry name" value="TPR-like"/>
    <property type="match status" value="1"/>
</dbReference>
<dbReference type="Pfam" id="PF13181">
    <property type="entry name" value="TPR_8"/>
    <property type="match status" value="1"/>
</dbReference>
<sequence length="597" mass="68032">MSYQLKRYFSFLLLFLIVAVCHAQSTLDSLKNELIENTTRDTLRIKTLISTSAELTYTHPKSGLSYADEALVISQETNWKKGEALALRQKGNLYYVQADNLRALDHFQKALRLSVDLGDDELSSTLNSNIGHIHADLKEYDKALERYNAFLTFAEESNNIPNQIRGLSNIAIVYNDLENYEEGLPYLEKALKLAEQEDNDFFQAAIINNLALGYKGLKEYQKSLEYYHEAKGIAESIGNKYILTSALNSIGKVNILLGDYDAAEKAGKEALSLSQETGTIEWQADSWEVLSKVYEHQKNSVDALDAYKKHISYRDSVLNEEKKAELARKEMQFEMEKQQTAAAQEIEHQQLVKNGYLTGAILLAILGIAGYFFYKRRRDEIEKKKISDFKAKVAETELKALRSQMNPHFIFNSLNSISDLITKNDTENANEYLIKFSKLTRSILENSEKKWISVQEDQELMELYMQIESLRLKNKLSYTFQVDDDIVVEDTLIPPLILQPFIENSIWHGLAKKPEGGHINITMKKGDGLIHCVVEDNGVGRSKTLPIQDGKSSMGVKITRNRLEIINTLEETKGKIDLLDIEGGFRVEMMIPFELQF</sequence>
<feature type="domain" description="Signal transduction histidine kinase internal region" evidence="4">
    <location>
        <begin position="396"/>
        <end position="476"/>
    </location>
</feature>
<organism evidence="5 6">
    <name type="scientific">Flagellimonas meridianipacifica</name>
    <dbReference type="NCBI Taxonomy" id="1080225"/>
    <lineage>
        <taxon>Bacteria</taxon>
        <taxon>Pseudomonadati</taxon>
        <taxon>Bacteroidota</taxon>
        <taxon>Flavobacteriia</taxon>
        <taxon>Flavobacteriales</taxon>
        <taxon>Flavobacteriaceae</taxon>
        <taxon>Flagellimonas</taxon>
    </lineage>
</organism>
<feature type="repeat" description="TPR" evidence="1">
    <location>
        <begin position="244"/>
        <end position="277"/>
    </location>
</feature>
<dbReference type="PANTHER" id="PTHR34220">
    <property type="entry name" value="SENSOR HISTIDINE KINASE YPDA"/>
    <property type="match status" value="1"/>
</dbReference>
<keyword evidence="2" id="KW-1133">Transmembrane helix</keyword>
<reference evidence="5 6" key="1">
    <citation type="submission" date="2018-03" db="EMBL/GenBank/DDBJ databases">
        <title>Genomic Encyclopedia of Archaeal and Bacterial Type Strains, Phase II (KMG-II): from individual species to whole genera.</title>
        <authorList>
            <person name="Goeker M."/>
        </authorList>
    </citation>
    <scope>NUCLEOTIDE SEQUENCE [LARGE SCALE GENOMIC DNA]</scope>
    <source>
        <strain evidence="5 6">DSM 25027</strain>
    </source>
</reference>
<dbReference type="PROSITE" id="PS50005">
    <property type="entry name" value="TPR"/>
    <property type="match status" value="4"/>
</dbReference>
<dbReference type="InterPro" id="IPR050640">
    <property type="entry name" value="Bact_2-comp_sensor_kinase"/>
</dbReference>
<dbReference type="EMBL" id="PVYX01000002">
    <property type="protein sequence ID" value="PRX53947.1"/>
    <property type="molecule type" value="Genomic_DNA"/>
</dbReference>
<accession>A0A2T0M8T5</accession>
<keyword evidence="3" id="KW-0732">Signal</keyword>
<feature type="repeat" description="TPR" evidence="1">
    <location>
        <begin position="124"/>
        <end position="157"/>
    </location>
</feature>
<dbReference type="InterPro" id="IPR010559">
    <property type="entry name" value="Sig_transdc_His_kin_internal"/>
</dbReference>
<feature type="transmembrane region" description="Helical" evidence="2">
    <location>
        <begin position="355"/>
        <end position="374"/>
    </location>
</feature>
<gene>
    <name evidence="5" type="ORF">CLV81_2340</name>
</gene>